<feature type="transmembrane region" description="Helical" evidence="11">
    <location>
        <begin position="62"/>
        <end position="80"/>
    </location>
</feature>
<keyword evidence="9 10" id="KW-0807">Transducer</keyword>
<keyword evidence="5 11" id="KW-1133">Transmembrane helix</keyword>
<reference evidence="13" key="2">
    <citation type="submission" date="2020-05" db="UniProtKB">
        <authorList>
            <consortium name="Ensembl"/>
        </authorList>
    </citation>
    <scope>IDENTIFICATION</scope>
</reference>
<proteinExistence type="inferred from homology"/>
<keyword evidence="11" id="KW-0716">Sensory transduction</keyword>
<evidence type="ECO:0000256" key="10">
    <source>
        <dbReference type="RuleBase" id="RU000688"/>
    </source>
</evidence>
<evidence type="ECO:0000256" key="11">
    <source>
        <dbReference type="RuleBase" id="RU363047"/>
    </source>
</evidence>
<evidence type="ECO:0000256" key="7">
    <source>
        <dbReference type="ARBA" id="ARBA00023136"/>
    </source>
</evidence>
<dbReference type="CDD" id="cd15231">
    <property type="entry name" value="7tmA_OR5V1-like"/>
    <property type="match status" value="1"/>
</dbReference>
<feature type="transmembrane region" description="Helical" evidence="11">
    <location>
        <begin position="206"/>
        <end position="228"/>
    </location>
</feature>
<comment type="subcellular location">
    <subcellularLocation>
        <location evidence="1 11">Cell membrane</location>
        <topology evidence="1 11">Multi-pass membrane protein</topology>
    </subcellularLocation>
</comment>
<dbReference type="GO" id="GO:0004984">
    <property type="term" value="F:olfactory receptor activity"/>
    <property type="evidence" value="ECO:0007669"/>
    <property type="project" value="InterPro"/>
</dbReference>
<dbReference type="GO" id="GO:0005886">
    <property type="term" value="C:plasma membrane"/>
    <property type="evidence" value="ECO:0007669"/>
    <property type="project" value="UniProtKB-SubCell"/>
</dbReference>
<name>A0A6I8PVW3_XENTR</name>
<feature type="transmembrane region" description="Helical" evidence="11">
    <location>
        <begin position="28"/>
        <end position="50"/>
    </location>
</feature>
<evidence type="ECO:0000256" key="2">
    <source>
        <dbReference type="ARBA" id="ARBA00022475"/>
    </source>
</evidence>
<dbReference type="PROSITE" id="PS00237">
    <property type="entry name" value="G_PROTEIN_RECEP_F1_1"/>
    <property type="match status" value="1"/>
</dbReference>
<dbReference type="Pfam" id="PF13853">
    <property type="entry name" value="7tm_4"/>
    <property type="match status" value="1"/>
</dbReference>
<feature type="transmembrane region" description="Helical" evidence="11">
    <location>
        <begin position="240"/>
        <end position="262"/>
    </location>
</feature>
<reference evidence="13" key="1">
    <citation type="journal article" date="2010" name="Science">
        <title>The genome of the Western clawed frog Xenopus tropicalis.</title>
        <authorList>
            <person name="Hellsten U."/>
            <person name="Harland R.M."/>
            <person name="Gilchrist M.J."/>
            <person name="Hendrix D."/>
            <person name="Jurka J."/>
            <person name="Kapitonov V."/>
            <person name="Ovcharenko I."/>
            <person name="Putnam N.H."/>
            <person name="Shu S."/>
            <person name="Taher L."/>
            <person name="Blitz I.L."/>
            <person name="Blumberg B."/>
            <person name="Dichmann D.S."/>
            <person name="Dubchak I."/>
            <person name="Amaya E."/>
            <person name="Detter J.C."/>
            <person name="Fletcher R."/>
            <person name="Gerhard D.S."/>
            <person name="Goodstein D."/>
            <person name="Graves T."/>
            <person name="Grigoriev I.V."/>
            <person name="Grimwood J."/>
            <person name="Kawashima T."/>
            <person name="Lindquist E."/>
            <person name="Lucas S.M."/>
            <person name="Mead P.E."/>
            <person name="Mitros T."/>
            <person name="Ogino H."/>
            <person name="Ohta Y."/>
            <person name="Poliakov A.V."/>
            <person name="Pollet N."/>
            <person name="Robert J."/>
            <person name="Salamov A."/>
            <person name="Sater A.K."/>
            <person name="Schmutz J."/>
            <person name="Terry A."/>
            <person name="Vize P.D."/>
            <person name="Warren W.C."/>
            <person name="Wells D."/>
            <person name="Wills A."/>
            <person name="Wilson R.K."/>
            <person name="Zimmerman L.B."/>
            <person name="Zorn A.M."/>
            <person name="Grainger R."/>
            <person name="Grammer T."/>
            <person name="Khokha M.K."/>
            <person name="Richardson P.M."/>
            <person name="Rokhsar D.S."/>
        </authorList>
    </citation>
    <scope>NUCLEOTIDE SEQUENCE [LARGE SCALE GENOMIC DNA]</scope>
    <source>
        <strain evidence="13">Nigerian</strain>
    </source>
</reference>
<evidence type="ECO:0000256" key="1">
    <source>
        <dbReference type="ARBA" id="ARBA00004651"/>
    </source>
</evidence>
<dbReference type="Gene3D" id="1.20.1070.10">
    <property type="entry name" value="Rhodopsin 7-helix transmembrane proteins"/>
    <property type="match status" value="1"/>
</dbReference>
<keyword evidence="2 11" id="KW-1003">Cell membrane</keyword>
<protein>
    <recommendedName>
        <fullName evidence="11">Olfactory receptor</fullName>
    </recommendedName>
</protein>
<keyword evidence="6 10" id="KW-0297">G-protein coupled receptor</keyword>
<evidence type="ECO:0000256" key="6">
    <source>
        <dbReference type="ARBA" id="ARBA00023040"/>
    </source>
</evidence>
<dbReference type="Ensembl" id="ENSXETT00000066148">
    <property type="protein sequence ID" value="ENSXETP00000059605"/>
    <property type="gene ID" value="ENSXETG00000032345"/>
</dbReference>
<dbReference type="AlphaFoldDB" id="A0A6I8PVW3"/>
<dbReference type="InterPro" id="IPR000276">
    <property type="entry name" value="GPCR_Rhodpsn"/>
</dbReference>
<accession>A0A6I8PVW3</accession>
<dbReference type="InterPro" id="IPR050516">
    <property type="entry name" value="Olfactory_GPCR"/>
</dbReference>
<dbReference type="GO" id="GO:0004930">
    <property type="term" value="F:G protein-coupled receptor activity"/>
    <property type="evidence" value="ECO:0007669"/>
    <property type="project" value="UniProtKB-KW"/>
</dbReference>
<evidence type="ECO:0000256" key="3">
    <source>
        <dbReference type="ARBA" id="ARBA00022692"/>
    </source>
</evidence>
<dbReference type="PROSITE" id="PS50262">
    <property type="entry name" value="G_PROTEIN_RECEP_F1_2"/>
    <property type="match status" value="1"/>
</dbReference>
<keyword evidence="3 10" id="KW-0812">Transmembrane</keyword>
<feature type="domain" description="G-protein coupled receptors family 1 profile" evidence="12">
    <location>
        <begin position="43"/>
        <end position="292"/>
    </location>
</feature>
<feature type="transmembrane region" description="Helical" evidence="11">
    <location>
        <begin position="100"/>
        <end position="122"/>
    </location>
</feature>
<keyword evidence="7 11" id="KW-0472">Membrane</keyword>
<dbReference type="GeneTree" id="ENSGT01140000282524"/>
<evidence type="ECO:0000256" key="9">
    <source>
        <dbReference type="ARBA" id="ARBA00023224"/>
    </source>
</evidence>
<evidence type="ECO:0000313" key="13">
    <source>
        <dbReference type="Ensembl" id="ENSXETP00000059605"/>
    </source>
</evidence>
<keyword evidence="4 11" id="KW-0552">Olfaction</keyword>
<evidence type="ECO:0000256" key="8">
    <source>
        <dbReference type="ARBA" id="ARBA00023170"/>
    </source>
</evidence>
<dbReference type="FunFam" id="1.20.1070.10:FF:000015">
    <property type="entry name" value="Olfactory receptor"/>
    <property type="match status" value="1"/>
</dbReference>
<dbReference type="InParanoid" id="A0A6I8PVW3"/>
<dbReference type="InterPro" id="IPR000725">
    <property type="entry name" value="Olfact_rcpt"/>
</dbReference>
<evidence type="ECO:0000256" key="5">
    <source>
        <dbReference type="ARBA" id="ARBA00022989"/>
    </source>
</evidence>
<comment type="similarity">
    <text evidence="10">Belongs to the G-protein coupled receptor 1 family.</text>
</comment>
<sequence length="362" mass="41036">MGNKTAPMEFILKDFSDEPSYETLTFNVLFVIFLSIYLVALLGNLTIIFVITSEGRLQSPMYFLLGHLSFLDLCYISVTVPEILSNFMGRRQIITYSGCVVQLLFFISMEGTEALILAVMAYDRYVAICYPLRYSVIMNRGVCFLLVAASWLGGLLNSLVHTILTFSLSFCDTNLKHFFCDIPPLLQASCTQTHVNELVLFVVGGIWVGFSPFIFIIISYTFIICTVIKIPSTEGRHKAFSTCASHLTIVSLFYGTAIFTYIKPSATYSLQTGSLVSLFYSVATPMFNPIIYSLRNQEIKKLLKERDLKAIGNGNYDVISNTGTWLSKSHDWALNVKGCTLYQWDRDIEKEYLYFYFISYSL</sequence>
<evidence type="ECO:0000256" key="4">
    <source>
        <dbReference type="ARBA" id="ARBA00022725"/>
    </source>
</evidence>
<feature type="transmembrane region" description="Helical" evidence="11">
    <location>
        <begin position="274"/>
        <end position="294"/>
    </location>
</feature>
<keyword evidence="8 10" id="KW-0675">Receptor</keyword>
<dbReference type="PRINTS" id="PR00245">
    <property type="entry name" value="OLFACTORYR"/>
</dbReference>
<evidence type="ECO:0000259" key="12">
    <source>
        <dbReference type="PROSITE" id="PS50262"/>
    </source>
</evidence>
<dbReference type="InterPro" id="IPR017452">
    <property type="entry name" value="GPCR_Rhodpsn_7TM"/>
</dbReference>
<organism evidence="13">
    <name type="scientific">Xenopus tropicalis</name>
    <name type="common">Western clawed frog</name>
    <name type="synonym">Silurana tropicalis</name>
    <dbReference type="NCBI Taxonomy" id="8364"/>
    <lineage>
        <taxon>Eukaryota</taxon>
        <taxon>Metazoa</taxon>
        <taxon>Chordata</taxon>
        <taxon>Craniata</taxon>
        <taxon>Vertebrata</taxon>
        <taxon>Euteleostomi</taxon>
        <taxon>Amphibia</taxon>
        <taxon>Batrachia</taxon>
        <taxon>Anura</taxon>
        <taxon>Pipoidea</taxon>
        <taxon>Pipidae</taxon>
        <taxon>Xenopodinae</taxon>
        <taxon>Xenopus</taxon>
        <taxon>Silurana</taxon>
    </lineage>
</organism>
<dbReference type="PRINTS" id="PR00237">
    <property type="entry name" value="GPCRRHODOPSN"/>
</dbReference>
<dbReference type="PANTHER" id="PTHR26452">
    <property type="entry name" value="OLFACTORY RECEPTOR"/>
    <property type="match status" value="1"/>
</dbReference>
<dbReference type="SUPFAM" id="SSF81321">
    <property type="entry name" value="Family A G protein-coupled receptor-like"/>
    <property type="match status" value="1"/>
</dbReference>
<feature type="transmembrane region" description="Helical" evidence="11">
    <location>
        <begin position="142"/>
        <end position="164"/>
    </location>
</feature>